<evidence type="ECO:0000313" key="1">
    <source>
        <dbReference type="EMBL" id="PNS99931.1"/>
    </source>
</evidence>
<dbReference type="EMBL" id="CM009304">
    <property type="protein sequence ID" value="PNS99931.1"/>
    <property type="molecule type" value="Genomic_DNA"/>
</dbReference>
<sequence>MDAGVNKDNCSSLPQHPLTITNFNYGDPYNPPISLSSFGEESQMLMIFMKCANPVKSPFYVNTAPCINGTYSYVLIKSNITYVENLCKLELIAISSMPIKDYRNISYMDIHNRLAYGFELS</sequence>
<accession>A0A2K1XGN0</accession>
<evidence type="ECO:0000313" key="2">
    <source>
        <dbReference type="Proteomes" id="UP000006729"/>
    </source>
</evidence>
<dbReference type="InParanoid" id="A0A2K1XGN0"/>
<keyword evidence="2" id="KW-1185">Reference proteome</keyword>
<protein>
    <submittedName>
        <fullName evidence="1">Uncharacterized protein</fullName>
    </submittedName>
</protein>
<organism evidence="1 2">
    <name type="scientific">Populus trichocarpa</name>
    <name type="common">Western balsam poplar</name>
    <name type="synonym">Populus balsamifera subsp. trichocarpa</name>
    <dbReference type="NCBI Taxonomy" id="3694"/>
    <lineage>
        <taxon>Eukaryota</taxon>
        <taxon>Viridiplantae</taxon>
        <taxon>Streptophyta</taxon>
        <taxon>Embryophyta</taxon>
        <taxon>Tracheophyta</taxon>
        <taxon>Spermatophyta</taxon>
        <taxon>Magnoliopsida</taxon>
        <taxon>eudicotyledons</taxon>
        <taxon>Gunneridae</taxon>
        <taxon>Pentapetalae</taxon>
        <taxon>rosids</taxon>
        <taxon>fabids</taxon>
        <taxon>Malpighiales</taxon>
        <taxon>Salicaceae</taxon>
        <taxon>Saliceae</taxon>
        <taxon>Populus</taxon>
    </lineage>
</organism>
<dbReference type="AlphaFoldDB" id="A0A2K1XGN0"/>
<name>A0A2K1XGN0_POPTR</name>
<gene>
    <name evidence="1" type="ORF">POPTR_015G018400</name>
</gene>
<proteinExistence type="predicted"/>
<dbReference type="Proteomes" id="UP000006729">
    <property type="component" value="Chromosome 15"/>
</dbReference>
<reference evidence="1 2" key="1">
    <citation type="journal article" date="2006" name="Science">
        <title>The genome of black cottonwood, Populus trichocarpa (Torr. &amp; Gray).</title>
        <authorList>
            <person name="Tuskan G.A."/>
            <person name="Difazio S."/>
            <person name="Jansson S."/>
            <person name="Bohlmann J."/>
            <person name="Grigoriev I."/>
            <person name="Hellsten U."/>
            <person name="Putnam N."/>
            <person name="Ralph S."/>
            <person name="Rombauts S."/>
            <person name="Salamov A."/>
            <person name="Schein J."/>
            <person name="Sterck L."/>
            <person name="Aerts A."/>
            <person name="Bhalerao R.R."/>
            <person name="Bhalerao R.P."/>
            <person name="Blaudez D."/>
            <person name="Boerjan W."/>
            <person name="Brun A."/>
            <person name="Brunner A."/>
            <person name="Busov V."/>
            <person name="Campbell M."/>
            <person name="Carlson J."/>
            <person name="Chalot M."/>
            <person name="Chapman J."/>
            <person name="Chen G.L."/>
            <person name="Cooper D."/>
            <person name="Coutinho P.M."/>
            <person name="Couturier J."/>
            <person name="Covert S."/>
            <person name="Cronk Q."/>
            <person name="Cunningham R."/>
            <person name="Davis J."/>
            <person name="Degroeve S."/>
            <person name="Dejardin A."/>
            <person name="Depamphilis C."/>
            <person name="Detter J."/>
            <person name="Dirks B."/>
            <person name="Dubchak I."/>
            <person name="Duplessis S."/>
            <person name="Ehlting J."/>
            <person name="Ellis B."/>
            <person name="Gendler K."/>
            <person name="Goodstein D."/>
            <person name="Gribskov M."/>
            <person name="Grimwood J."/>
            <person name="Groover A."/>
            <person name="Gunter L."/>
            <person name="Hamberger B."/>
            <person name="Heinze B."/>
            <person name="Helariutta Y."/>
            <person name="Henrissat B."/>
            <person name="Holligan D."/>
            <person name="Holt R."/>
            <person name="Huang W."/>
            <person name="Islam-Faridi N."/>
            <person name="Jones S."/>
            <person name="Jones-Rhoades M."/>
            <person name="Jorgensen R."/>
            <person name="Joshi C."/>
            <person name="Kangasjarvi J."/>
            <person name="Karlsson J."/>
            <person name="Kelleher C."/>
            <person name="Kirkpatrick R."/>
            <person name="Kirst M."/>
            <person name="Kohler A."/>
            <person name="Kalluri U."/>
            <person name="Larimer F."/>
            <person name="Leebens-Mack J."/>
            <person name="Leple J.C."/>
            <person name="Locascio P."/>
            <person name="Lou Y."/>
            <person name="Lucas S."/>
            <person name="Martin F."/>
            <person name="Montanini B."/>
            <person name="Napoli C."/>
            <person name="Nelson D.R."/>
            <person name="Nelson C."/>
            <person name="Nieminen K."/>
            <person name="Nilsson O."/>
            <person name="Pereda V."/>
            <person name="Peter G."/>
            <person name="Philippe R."/>
            <person name="Pilate G."/>
            <person name="Poliakov A."/>
            <person name="Razumovskaya J."/>
            <person name="Richardson P."/>
            <person name="Rinaldi C."/>
            <person name="Ritland K."/>
            <person name="Rouze P."/>
            <person name="Ryaboy D."/>
            <person name="Schmutz J."/>
            <person name="Schrader J."/>
            <person name="Segerman B."/>
            <person name="Shin H."/>
            <person name="Siddiqui A."/>
            <person name="Sterky F."/>
            <person name="Terry A."/>
            <person name="Tsai C.J."/>
            <person name="Uberbacher E."/>
            <person name="Unneberg P."/>
            <person name="Vahala J."/>
            <person name="Wall K."/>
            <person name="Wessler S."/>
            <person name="Yang G."/>
            <person name="Yin T."/>
            <person name="Douglas C."/>
            <person name="Marra M."/>
            <person name="Sandberg G."/>
            <person name="Van de Peer Y."/>
            <person name="Rokhsar D."/>
        </authorList>
    </citation>
    <scope>NUCLEOTIDE SEQUENCE [LARGE SCALE GENOMIC DNA]</scope>
    <source>
        <strain evidence="2">cv. Nisqually</strain>
    </source>
</reference>